<comment type="caution">
    <text evidence="2">The sequence shown here is derived from an EMBL/GenBank/DDBJ whole genome shotgun (WGS) entry which is preliminary data.</text>
</comment>
<dbReference type="InterPro" id="IPR024137">
    <property type="entry name" value="His_deAcase_cplx_SAP130"/>
</dbReference>
<protein>
    <recommendedName>
        <fullName evidence="4">Mixed-lineage leukemia-like protein</fullName>
    </recommendedName>
</protein>
<proteinExistence type="predicted"/>
<feature type="non-terminal residue" evidence="2">
    <location>
        <position position="127"/>
    </location>
</feature>
<evidence type="ECO:0000313" key="3">
    <source>
        <dbReference type="Proteomes" id="UP001529510"/>
    </source>
</evidence>
<dbReference type="PANTHER" id="PTHR13497:SF3">
    <property type="entry name" value="HISTONE DEACETYLASE COMPLEX SUBUNIT SAP130"/>
    <property type="match status" value="1"/>
</dbReference>
<feature type="region of interest" description="Disordered" evidence="1">
    <location>
        <begin position="1"/>
        <end position="58"/>
    </location>
</feature>
<evidence type="ECO:0000313" key="2">
    <source>
        <dbReference type="EMBL" id="KAL0200507.1"/>
    </source>
</evidence>
<keyword evidence="3" id="KW-1185">Reference proteome</keyword>
<gene>
    <name evidence="2" type="ORF">M9458_003694</name>
</gene>
<feature type="non-terminal residue" evidence="2">
    <location>
        <position position="1"/>
    </location>
</feature>
<dbReference type="Proteomes" id="UP001529510">
    <property type="component" value="Unassembled WGS sequence"/>
</dbReference>
<evidence type="ECO:0008006" key="4">
    <source>
        <dbReference type="Google" id="ProtNLM"/>
    </source>
</evidence>
<reference evidence="2 3" key="1">
    <citation type="submission" date="2024-05" db="EMBL/GenBank/DDBJ databases">
        <title>Genome sequencing and assembly of Indian major carp, Cirrhinus mrigala (Hamilton, 1822).</title>
        <authorList>
            <person name="Mohindra V."/>
            <person name="Chowdhury L.M."/>
            <person name="Lal K."/>
            <person name="Jena J.K."/>
        </authorList>
    </citation>
    <scope>NUCLEOTIDE SEQUENCE [LARGE SCALE GENOMIC DNA]</scope>
    <source>
        <strain evidence="2">CM1030</strain>
        <tissue evidence="2">Blood</tissue>
    </source>
</reference>
<feature type="compositionally biased region" description="Pro residues" evidence="1">
    <location>
        <begin position="18"/>
        <end position="40"/>
    </location>
</feature>
<evidence type="ECO:0000256" key="1">
    <source>
        <dbReference type="SAM" id="MobiDB-lite"/>
    </source>
</evidence>
<dbReference type="AlphaFoldDB" id="A0ABD0RPQ2"/>
<feature type="compositionally biased region" description="Basic and acidic residues" evidence="1">
    <location>
        <begin position="1"/>
        <end position="11"/>
    </location>
</feature>
<name>A0ABD0RPQ2_CIRMR</name>
<sequence>GATVFRDDKQETVVVRPYPQPQTQPPPHGAAQSLPPPLPQHLPIQPGTPVSVSAAPSHLPQGLSLAFTEGPLKSALKTPMPSRVIAPAPVSTQGHLTLPPKVPGHITATMESTQASGIPVATISGQQ</sequence>
<organism evidence="2 3">
    <name type="scientific">Cirrhinus mrigala</name>
    <name type="common">Mrigala</name>
    <dbReference type="NCBI Taxonomy" id="683832"/>
    <lineage>
        <taxon>Eukaryota</taxon>
        <taxon>Metazoa</taxon>
        <taxon>Chordata</taxon>
        <taxon>Craniata</taxon>
        <taxon>Vertebrata</taxon>
        <taxon>Euteleostomi</taxon>
        <taxon>Actinopterygii</taxon>
        <taxon>Neopterygii</taxon>
        <taxon>Teleostei</taxon>
        <taxon>Ostariophysi</taxon>
        <taxon>Cypriniformes</taxon>
        <taxon>Cyprinidae</taxon>
        <taxon>Labeoninae</taxon>
        <taxon>Labeonini</taxon>
        <taxon>Cirrhinus</taxon>
    </lineage>
</organism>
<dbReference type="PANTHER" id="PTHR13497">
    <property type="entry name" value="HISTONE DEACETYLASE COMPLEX SUBUNIT SAP130"/>
    <property type="match status" value="1"/>
</dbReference>
<dbReference type="EMBL" id="JAMKFB020000002">
    <property type="protein sequence ID" value="KAL0200507.1"/>
    <property type="molecule type" value="Genomic_DNA"/>
</dbReference>
<accession>A0ABD0RPQ2</accession>